<sequence>MFYIHFLLLIILTVTHILGCLKTIKSQYPKDLNGCCPHVDEYNLPIADPPLHSTSYGWSNSSGLKYYEEIVCPTSAIYECNLNKNRPGKRVVIQFLQENNTIIYEDTDEEHTTTLVVCINGEWILNNKTFSSVTCTQN</sequence>
<accession>A0A0K0EJ43</accession>
<evidence type="ECO:0000313" key="4">
    <source>
        <dbReference type="WBParaSite" id="TCONS_00005402.p1"/>
    </source>
</evidence>
<evidence type="ECO:0000256" key="1">
    <source>
        <dbReference type="SAM" id="SignalP"/>
    </source>
</evidence>
<protein>
    <submittedName>
        <fullName evidence="4">C6 domain-containing protein</fullName>
    </submittedName>
</protein>
<name>A0A0K0EJ43_STRER</name>
<feature type="chain" id="PRO_5005328398" evidence="1">
    <location>
        <begin position="20"/>
        <end position="138"/>
    </location>
</feature>
<feature type="signal peptide" evidence="1">
    <location>
        <begin position="1"/>
        <end position="19"/>
    </location>
</feature>
<dbReference type="Proteomes" id="UP000035681">
    <property type="component" value="Unplaced"/>
</dbReference>
<keyword evidence="1" id="KW-0732">Signal</keyword>
<dbReference type="WBParaSite" id="SSTP_0000949400.1">
    <property type="protein sequence ID" value="SSTP_0000949400.1"/>
    <property type="gene ID" value="SSTP_0000949400"/>
</dbReference>
<dbReference type="AlphaFoldDB" id="A0A0K0EJ43"/>
<dbReference type="WBParaSite" id="TCONS_00005402.p1">
    <property type="protein sequence ID" value="TCONS_00005402.p1"/>
    <property type="gene ID" value="XLOC_003703"/>
</dbReference>
<evidence type="ECO:0000313" key="2">
    <source>
        <dbReference type="Proteomes" id="UP000035681"/>
    </source>
</evidence>
<keyword evidence="2" id="KW-1185">Reference proteome</keyword>
<reference evidence="3" key="1">
    <citation type="submission" date="2015-08" db="UniProtKB">
        <authorList>
            <consortium name="WormBaseParasite"/>
        </authorList>
    </citation>
    <scope>IDENTIFICATION</scope>
</reference>
<organism evidence="3">
    <name type="scientific">Strongyloides stercoralis</name>
    <name type="common">Threadworm</name>
    <dbReference type="NCBI Taxonomy" id="6248"/>
    <lineage>
        <taxon>Eukaryota</taxon>
        <taxon>Metazoa</taxon>
        <taxon>Ecdysozoa</taxon>
        <taxon>Nematoda</taxon>
        <taxon>Chromadorea</taxon>
        <taxon>Rhabditida</taxon>
        <taxon>Tylenchina</taxon>
        <taxon>Panagrolaimomorpha</taxon>
        <taxon>Strongyloidoidea</taxon>
        <taxon>Strongyloididae</taxon>
        <taxon>Strongyloides</taxon>
    </lineage>
</organism>
<proteinExistence type="predicted"/>
<evidence type="ECO:0000313" key="3">
    <source>
        <dbReference type="WBParaSite" id="SSTP_0000949400.1"/>
    </source>
</evidence>